<dbReference type="GO" id="GO:0008168">
    <property type="term" value="F:methyltransferase activity"/>
    <property type="evidence" value="ECO:0007669"/>
    <property type="project" value="UniProtKB-KW"/>
</dbReference>
<dbReference type="InterPro" id="IPR029063">
    <property type="entry name" value="SAM-dependent_MTases_sf"/>
</dbReference>
<evidence type="ECO:0000256" key="3">
    <source>
        <dbReference type="ARBA" id="ARBA00022679"/>
    </source>
</evidence>
<evidence type="ECO:0000256" key="1">
    <source>
        <dbReference type="ARBA" id="ARBA00008361"/>
    </source>
</evidence>
<proteinExistence type="inferred from homology"/>
<dbReference type="InterPro" id="IPR051419">
    <property type="entry name" value="Lys/N-term_MeTrsfase_sf"/>
</dbReference>
<keyword evidence="5" id="KW-1185">Reference proteome</keyword>
<dbReference type="SUPFAM" id="SSF53335">
    <property type="entry name" value="S-adenosyl-L-methionine-dependent methyltransferases"/>
    <property type="match status" value="1"/>
</dbReference>
<comment type="similarity">
    <text evidence="1">Belongs to the methyltransferase superfamily.</text>
</comment>
<dbReference type="FunFam" id="3.40.50.150:FF:000351">
    <property type="entry name" value="S-adenosyl-L-methionine-dependent methyltransferase superfamily protein"/>
    <property type="match status" value="1"/>
</dbReference>
<organism evidence="4 5">
    <name type="scientific">Phaseolus coccineus</name>
    <name type="common">Scarlet runner bean</name>
    <name type="synonym">Phaseolus multiflorus</name>
    <dbReference type="NCBI Taxonomy" id="3886"/>
    <lineage>
        <taxon>Eukaryota</taxon>
        <taxon>Viridiplantae</taxon>
        <taxon>Streptophyta</taxon>
        <taxon>Embryophyta</taxon>
        <taxon>Tracheophyta</taxon>
        <taxon>Spermatophyta</taxon>
        <taxon>Magnoliopsida</taxon>
        <taxon>eudicotyledons</taxon>
        <taxon>Gunneridae</taxon>
        <taxon>Pentapetalae</taxon>
        <taxon>rosids</taxon>
        <taxon>fabids</taxon>
        <taxon>Fabales</taxon>
        <taxon>Fabaceae</taxon>
        <taxon>Papilionoideae</taxon>
        <taxon>50 kb inversion clade</taxon>
        <taxon>NPAAA clade</taxon>
        <taxon>indigoferoid/millettioid clade</taxon>
        <taxon>Phaseoleae</taxon>
        <taxon>Phaseolus</taxon>
    </lineage>
</organism>
<comment type="caution">
    <text evidence="4">The sequence shown here is derived from an EMBL/GenBank/DDBJ whole genome shotgun (WGS) entry which is preliminary data.</text>
</comment>
<keyword evidence="3" id="KW-0808">Transferase</keyword>
<sequence>MNPKRAFWWYGTLIGARADYGYFRRGAPTSATFTSLGNGVDSVVAYPPSSPYQLLFYLMWCRARAGYGYLRRISTVARRRSEDEGDWLYSSEWWGSDSDDGHTVLRSTSGKGNGVVSVVAYHSSRPSRMHWSGMERWLQKRCEEVHPGYGDGGKLRILGYQWRVLRFNDVTRQSTAKVMATYHENMPGVVYLMQQPRCLAVPYVKSMISAGLTTIASCNFDIISALQGKKNMHILCIGHGGGSLPLFLASQIQGAIVHIVEIDPLVISASIRAMGFPACSLKTQSGDQDVSKPETIDEIMWKGIHERICLYEADAEEFVVNSTNIYDMIFVDAYDGDDIFPHKLWRPDSTFLKALSNRLHPKHGTVVVNLHSDSDVLNLDTVPSALEQILPMGKYVSQVCGAYKDLLVGKGGSGLAFTVAVPWVCNTSLVVCRGFDKDSEYFNRDFVINTLISKSLELEYVMDLPFSCLEYLKRGFILV</sequence>
<evidence type="ECO:0000313" key="4">
    <source>
        <dbReference type="EMBL" id="KAK7355407.1"/>
    </source>
</evidence>
<dbReference type="Gene3D" id="3.40.50.150">
    <property type="entry name" value="Vaccinia Virus protein VP39"/>
    <property type="match status" value="1"/>
</dbReference>
<evidence type="ECO:0000256" key="2">
    <source>
        <dbReference type="ARBA" id="ARBA00022603"/>
    </source>
</evidence>
<protein>
    <recommendedName>
        <fullName evidence="6">S-adenosyl-L-methionine-dependent methyltransferase superfamily protein</fullName>
    </recommendedName>
</protein>
<reference evidence="4 5" key="1">
    <citation type="submission" date="2024-01" db="EMBL/GenBank/DDBJ databases">
        <title>The genomes of 5 underutilized Papilionoideae crops provide insights into root nodulation and disease resistanc.</title>
        <authorList>
            <person name="Jiang F."/>
        </authorList>
    </citation>
    <scope>NUCLEOTIDE SEQUENCE [LARGE SCALE GENOMIC DNA]</scope>
    <source>
        <strain evidence="4">JINMINGXINNONG_FW02</strain>
        <tissue evidence="4">Leaves</tissue>
    </source>
</reference>
<dbReference type="GO" id="GO:0032259">
    <property type="term" value="P:methylation"/>
    <property type="evidence" value="ECO:0007669"/>
    <property type="project" value="UniProtKB-KW"/>
</dbReference>
<gene>
    <name evidence="4" type="ORF">VNO80_14662</name>
</gene>
<name>A0AAN9MJ49_PHACN</name>
<dbReference type="PANTHER" id="PTHR12176:SF56">
    <property type="entry name" value="OS04G0510700 PROTEIN"/>
    <property type="match status" value="1"/>
</dbReference>
<evidence type="ECO:0000313" key="5">
    <source>
        <dbReference type="Proteomes" id="UP001374584"/>
    </source>
</evidence>
<dbReference type="AlphaFoldDB" id="A0AAN9MJ49"/>
<evidence type="ECO:0008006" key="6">
    <source>
        <dbReference type="Google" id="ProtNLM"/>
    </source>
</evidence>
<keyword evidence="2" id="KW-0489">Methyltransferase</keyword>
<dbReference type="Proteomes" id="UP001374584">
    <property type="component" value="Unassembled WGS sequence"/>
</dbReference>
<dbReference type="EMBL" id="JAYMYR010000006">
    <property type="protein sequence ID" value="KAK7355407.1"/>
    <property type="molecule type" value="Genomic_DNA"/>
</dbReference>
<dbReference type="PANTHER" id="PTHR12176">
    <property type="entry name" value="SAM-DEPENDENT METHYLTRANSFERASE SUPERFAMILY PROTEIN"/>
    <property type="match status" value="1"/>
</dbReference>
<accession>A0AAN9MJ49</accession>